<dbReference type="KEGG" id="tng:GSTEN00004058G001"/>
<dbReference type="GO" id="GO:0016154">
    <property type="term" value="F:pyrimidine-nucleoside phosphorylase activity"/>
    <property type="evidence" value="ECO:0007669"/>
    <property type="project" value="InterPro"/>
</dbReference>
<dbReference type="SUPFAM" id="SSF47648">
    <property type="entry name" value="Nucleoside phosphorylase/phosphoribosyltransferase N-terminal domain"/>
    <property type="match status" value="1"/>
</dbReference>
<protein>
    <submittedName>
        <fullName evidence="6">(spotted green pufferfish) hypothetical protein</fullName>
    </submittedName>
</protein>
<accession>Q4TAT3</accession>
<dbReference type="PROSITE" id="PS00647">
    <property type="entry name" value="THYMID_PHOSPHORYLASE"/>
    <property type="match status" value="1"/>
</dbReference>
<evidence type="ECO:0000256" key="4">
    <source>
        <dbReference type="ARBA" id="ARBA00022679"/>
    </source>
</evidence>
<organism evidence="6">
    <name type="scientific">Tetraodon nigroviridis</name>
    <name type="common">Spotted green pufferfish</name>
    <name type="synonym">Chelonodon nigroviridis</name>
    <dbReference type="NCBI Taxonomy" id="99883"/>
    <lineage>
        <taxon>Eukaryota</taxon>
        <taxon>Metazoa</taxon>
        <taxon>Chordata</taxon>
        <taxon>Craniata</taxon>
        <taxon>Vertebrata</taxon>
        <taxon>Euteleostomi</taxon>
        <taxon>Actinopterygii</taxon>
        <taxon>Neopterygii</taxon>
        <taxon>Teleostei</taxon>
        <taxon>Neoteleostei</taxon>
        <taxon>Acanthomorphata</taxon>
        <taxon>Eupercaria</taxon>
        <taxon>Tetraodontiformes</taxon>
        <taxon>Tetradontoidea</taxon>
        <taxon>Tetraodontidae</taxon>
        <taxon>Tetraodon</taxon>
    </lineage>
</organism>
<dbReference type="NCBIfam" id="NF004490">
    <property type="entry name" value="PRK05820.1"/>
    <property type="match status" value="1"/>
</dbReference>
<dbReference type="Pfam" id="PF00591">
    <property type="entry name" value="Glycos_transf_3"/>
    <property type="match status" value="1"/>
</dbReference>
<feature type="non-terminal residue" evidence="6">
    <location>
        <position position="1"/>
    </location>
</feature>
<evidence type="ECO:0000259" key="5">
    <source>
        <dbReference type="SMART" id="SM00941"/>
    </source>
</evidence>
<dbReference type="InterPro" id="IPR036566">
    <property type="entry name" value="PYNP-like_C_sf"/>
</dbReference>
<sequence>MATIPELIRTKRDGRVLSDEDIGTFVRAVTSGSIQEAQIGAMLMAIWKTGMTEGEIQSLTREMMSSGEVMSWPRGWDGLVVDKHSTGGVGDKVSLVLAPALAACGCKVPMISGRGLAHTGGTLDKLESVPGFNVHQTAAQVKNAAGAAAIRDILASVGCCIVGQSRTLVPADWVLYALRDATSTVDSLPLIAGSIISKKGAESLAALVLDVKFGRAALYKDLPSAKELAQLLVNVGNGLGIRTGAVLSRMDAVIGRCVGNSLEVMEALETLKGRGPDDLMELVAMLGGALLLMTGAVADLAEGRRRVSEAVIGGAALSRFQAMMEAQGVAREAAAQLCSAHGDYFKVLRKSEHRLELQCEGDGRVLDIDGLALAEVLHKLGAGRSKAGQPINHSVGAELLVSLGQRVAKGESWLRLHHEDAALPPDLIRRLQSALTLGPEGTPVRPALVEELLLP</sequence>
<dbReference type="AlphaFoldDB" id="Q4TAT3"/>
<comment type="subunit">
    <text evidence="2">Homodimer.</text>
</comment>
<feature type="domain" description="Pyrimidine nucleoside phosphorylase C-terminal" evidence="5">
    <location>
        <begin position="364"/>
        <end position="438"/>
    </location>
</feature>
<dbReference type="GO" id="GO:0004645">
    <property type="term" value="F:1,4-alpha-oligoglucan phosphorylase activity"/>
    <property type="evidence" value="ECO:0007669"/>
    <property type="project" value="InterPro"/>
</dbReference>
<reference evidence="6" key="1">
    <citation type="journal article" date="2004" name="Nature">
        <title>Genome duplication in the teleost fish Tetraodon nigroviridis reveals the early vertebrate proto-karyotype.</title>
        <authorList>
            <person name="Jaillon O."/>
            <person name="Aury J.-M."/>
            <person name="Brunet F."/>
            <person name="Petit J.-L."/>
            <person name="Stange-Thomann N."/>
            <person name="Mauceli E."/>
            <person name="Bouneau L."/>
            <person name="Fischer C."/>
            <person name="Ozouf-Costaz C."/>
            <person name="Bernot A."/>
            <person name="Nicaud S."/>
            <person name="Jaffe D."/>
            <person name="Fisher S."/>
            <person name="Lutfalla G."/>
            <person name="Dossat C."/>
            <person name="Segurens B."/>
            <person name="Dasilva C."/>
            <person name="Salanoubat M."/>
            <person name="Levy M."/>
            <person name="Boudet N."/>
            <person name="Castellano S."/>
            <person name="Anthouard V."/>
            <person name="Jubin C."/>
            <person name="Castelli V."/>
            <person name="Katinka M."/>
            <person name="Vacherie B."/>
            <person name="Biemont C."/>
            <person name="Skalli Z."/>
            <person name="Cattolico L."/>
            <person name="Poulain J."/>
            <person name="De Berardinis V."/>
            <person name="Cruaud C."/>
            <person name="Duprat S."/>
            <person name="Brottier P."/>
            <person name="Coutanceau J.-P."/>
            <person name="Gouzy J."/>
            <person name="Parra G."/>
            <person name="Lardier G."/>
            <person name="Chapple C."/>
            <person name="McKernan K.J."/>
            <person name="McEwan P."/>
            <person name="Bosak S."/>
            <person name="Kellis M."/>
            <person name="Volff J.-N."/>
            <person name="Guigo R."/>
            <person name="Zody M.C."/>
            <person name="Mesirov J."/>
            <person name="Lindblad-Toh K."/>
            <person name="Birren B."/>
            <person name="Nusbaum C."/>
            <person name="Kahn D."/>
            <person name="Robinson-Rechavi M."/>
            <person name="Laudet V."/>
            <person name="Schachter V."/>
            <person name="Quetier F."/>
            <person name="Saurin W."/>
            <person name="Scarpelli C."/>
            <person name="Wincker P."/>
            <person name="Lander E.S."/>
            <person name="Weissenbach J."/>
            <person name="Roest Crollius H."/>
        </authorList>
    </citation>
    <scope>NUCLEOTIDE SEQUENCE [LARGE SCALE GENOMIC DNA]</scope>
</reference>
<dbReference type="InterPro" id="IPR000312">
    <property type="entry name" value="Glycosyl_Trfase_fam3"/>
</dbReference>
<dbReference type="PANTHER" id="PTHR10515">
    <property type="entry name" value="THYMIDINE PHOSPHORYLASE"/>
    <property type="match status" value="1"/>
</dbReference>
<dbReference type="Gene3D" id="3.40.1030.10">
    <property type="entry name" value="Nucleoside phosphorylase/phosphoribosyltransferase catalytic domain"/>
    <property type="match status" value="1"/>
</dbReference>
<dbReference type="GO" id="GO:0006213">
    <property type="term" value="P:pyrimidine nucleoside metabolic process"/>
    <property type="evidence" value="ECO:0007669"/>
    <property type="project" value="InterPro"/>
</dbReference>
<evidence type="ECO:0000256" key="1">
    <source>
        <dbReference type="ARBA" id="ARBA00006915"/>
    </source>
</evidence>
<dbReference type="SUPFAM" id="SSF54680">
    <property type="entry name" value="Pyrimidine nucleoside phosphorylase C-terminal domain"/>
    <property type="match status" value="1"/>
</dbReference>
<dbReference type="PANTHER" id="PTHR10515:SF0">
    <property type="entry name" value="THYMIDINE PHOSPHORYLASE"/>
    <property type="match status" value="1"/>
</dbReference>
<name>Q4TAT3_TETNG</name>
<dbReference type="PIRSF" id="PIRSF000478">
    <property type="entry name" value="TP_PyNP"/>
    <property type="match status" value="1"/>
</dbReference>
<evidence type="ECO:0000313" key="6">
    <source>
        <dbReference type="EMBL" id="CAF89999.1"/>
    </source>
</evidence>
<proteinExistence type="inferred from homology"/>
<dbReference type="InterPro" id="IPR036320">
    <property type="entry name" value="Glycosyl_Trfase_fam3_N_dom_sf"/>
</dbReference>
<evidence type="ECO:0000256" key="2">
    <source>
        <dbReference type="ARBA" id="ARBA00011738"/>
    </source>
</evidence>
<dbReference type="SMART" id="SM00941">
    <property type="entry name" value="PYNP_C"/>
    <property type="match status" value="1"/>
</dbReference>
<dbReference type="Gene3D" id="3.90.1170.30">
    <property type="entry name" value="Pyrimidine nucleoside phosphorylase-like, C-terminal domain"/>
    <property type="match status" value="1"/>
</dbReference>
<comment type="caution">
    <text evidence="6">The sequence shown here is derived from an EMBL/GenBank/DDBJ whole genome shotgun (WGS) entry which is preliminary data.</text>
</comment>
<gene>
    <name evidence="6" type="ORF">GSTENG00004058001</name>
</gene>
<dbReference type="Pfam" id="PF02885">
    <property type="entry name" value="Glycos_trans_3N"/>
    <property type="match status" value="1"/>
</dbReference>
<reference evidence="6" key="2">
    <citation type="submission" date="2004-02" db="EMBL/GenBank/DDBJ databases">
        <authorList>
            <consortium name="Genoscope"/>
            <consortium name="Whitehead Institute Centre for Genome Research"/>
        </authorList>
    </citation>
    <scope>NUCLEOTIDE SEQUENCE</scope>
</reference>
<dbReference type="SUPFAM" id="SSF52418">
    <property type="entry name" value="Nucleoside phosphorylase/phosphoribosyltransferase catalytic domain"/>
    <property type="match status" value="1"/>
</dbReference>
<dbReference type="InterPro" id="IPR018090">
    <property type="entry name" value="Pyrmidine_PPas_bac/euk"/>
</dbReference>
<dbReference type="InterPro" id="IPR035902">
    <property type="entry name" value="Nuc_phospho_transferase"/>
</dbReference>
<dbReference type="InterPro" id="IPR017872">
    <property type="entry name" value="Pyrmidine_PPase_CS"/>
</dbReference>
<dbReference type="EMBL" id="CAAE01007261">
    <property type="protein sequence ID" value="CAF89999.1"/>
    <property type="molecule type" value="Genomic_DNA"/>
</dbReference>
<keyword evidence="3" id="KW-0328">Glycosyltransferase</keyword>
<dbReference type="GO" id="GO:0005829">
    <property type="term" value="C:cytosol"/>
    <property type="evidence" value="ECO:0007669"/>
    <property type="project" value="TreeGrafter"/>
</dbReference>
<dbReference type="UniPathway" id="UPA00578">
    <property type="reaction ID" value="UER00638"/>
</dbReference>
<comment type="similarity">
    <text evidence="1">Belongs to the thymidine/pyrimidine-nucleoside phosphorylase family.</text>
</comment>
<dbReference type="Pfam" id="PF07831">
    <property type="entry name" value="PYNP_C"/>
    <property type="match status" value="1"/>
</dbReference>
<keyword evidence="4" id="KW-0808">Transferase</keyword>
<dbReference type="InterPro" id="IPR017459">
    <property type="entry name" value="Glycosyl_Trfase_fam3_N_dom"/>
</dbReference>
<dbReference type="InterPro" id="IPR013102">
    <property type="entry name" value="PYNP_C"/>
</dbReference>
<evidence type="ECO:0000256" key="3">
    <source>
        <dbReference type="ARBA" id="ARBA00022676"/>
    </source>
</evidence>
<dbReference type="OrthoDB" id="445007at2759"/>
<dbReference type="Gene3D" id="1.20.970.10">
    <property type="entry name" value="Transferase, Pyrimidine Nucleoside Phosphorylase, Chain C"/>
    <property type="match status" value="1"/>
</dbReference>
<dbReference type="InterPro" id="IPR000053">
    <property type="entry name" value="Thymidine/pyrmidine_PPase"/>
</dbReference>
<dbReference type="GO" id="GO:0006206">
    <property type="term" value="P:pyrimidine nucleobase metabolic process"/>
    <property type="evidence" value="ECO:0007669"/>
    <property type="project" value="InterPro"/>
</dbReference>
<dbReference type="FunFam" id="3.40.1030.10:FF:000003">
    <property type="entry name" value="Pyrimidine-nucleoside phosphorylase"/>
    <property type="match status" value="1"/>
</dbReference>
<dbReference type="NCBIfam" id="TIGR02644">
    <property type="entry name" value="Y_phosphoryl"/>
    <property type="match status" value="1"/>
</dbReference>